<dbReference type="NCBIfam" id="TIGR01640">
    <property type="entry name" value="F_box_assoc_1"/>
    <property type="match status" value="1"/>
</dbReference>
<dbReference type="Pfam" id="PF08268">
    <property type="entry name" value="FBA_3"/>
    <property type="match status" value="1"/>
</dbReference>
<sequence length="509" mass="58787">MADHGRLSFIFQSNRPNSSYQLFFIDFFDVHREEKVTFKKIPADPSMAMFMVDSCNGLLCMRYSRGMYIYNPFTRLYLHLPKIQYYPAQVGHIAFGFHQTRRQYKVVLILVPRRLVLQSEVLVLTIGDPSWRNIGTLPYDLTRPMPKALVNGRLHWLSKPDNNNTASLLISFDLETEQLVPGAGAYHVNEELEIWIMKEYGIKESWIKEFSIGTNYLPPTLQQKDLLHFNNAKARFPNSSVRVLCVLRNNDILLEYLNRAVVVFHPRHGTFKELTFQEMPHCYVPLSLFIVLQSQICLQLSWGDSPSVEMQVDNLGTASDFSLKAVDYREGVHVVEKAKEKLDSSASNSCWRRAYLQIFAACSVIIGDNSEKRKRFAWDLSNCFQNDSGRSYFPHCQPESSMQKCVAKLDDISYQTYLQFFLETNRICYQLQATVLRHQTEKLVNDLKNSARITEEKMDCMEMKTEQLLQRSNSILTSLTTIGQQSQQLAETTKNESDHVDVLISVCLM</sequence>
<dbReference type="EMBL" id="JBBPBN010000004">
    <property type="protein sequence ID" value="KAK9041137.1"/>
    <property type="molecule type" value="Genomic_DNA"/>
</dbReference>
<evidence type="ECO:0000313" key="3">
    <source>
        <dbReference type="Proteomes" id="UP001396334"/>
    </source>
</evidence>
<dbReference type="PANTHER" id="PTHR33538:SF2">
    <property type="entry name" value="PROTEIN GAMETE EXPRESSED 1"/>
    <property type="match status" value="1"/>
</dbReference>
<dbReference type="Proteomes" id="UP001396334">
    <property type="component" value="Unassembled WGS sequence"/>
</dbReference>
<organism evidence="2 3">
    <name type="scientific">Hibiscus sabdariffa</name>
    <name type="common">roselle</name>
    <dbReference type="NCBI Taxonomy" id="183260"/>
    <lineage>
        <taxon>Eukaryota</taxon>
        <taxon>Viridiplantae</taxon>
        <taxon>Streptophyta</taxon>
        <taxon>Embryophyta</taxon>
        <taxon>Tracheophyta</taxon>
        <taxon>Spermatophyta</taxon>
        <taxon>Magnoliopsida</taxon>
        <taxon>eudicotyledons</taxon>
        <taxon>Gunneridae</taxon>
        <taxon>Pentapetalae</taxon>
        <taxon>rosids</taxon>
        <taxon>malvids</taxon>
        <taxon>Malvales</taxon>
        <taxon>Malvaceae</taxon>
        <taxon>Malvoideae</taxon>
        <taxon>Hibiscus</taxon>
    </lineage>
</organism>
<evidence type="ECO:0000259" key="1">
    <source>
        <dbReference type="Pfam" id="PF08268"/>
    </source>
</evidence>
<accession>A0ABR2TV48</accession>
<name>A0ABR2TV48_9ROSI</name>
<dbReference type="InterPro" id="IPR040346">
    <property type="entry name" value="GEX1/Brambleberry"/>
</dbReference>
<gene>
    <name evidence="2" type="ORF">V6N11_016252</name>
</gene>
<feature type="domain" description="F-box associated beta-propeller type 3" evidence="1">
    <location>
        <begin position="7"/>
        <end position="179"/>
    </location>
</feature>
<protein>
    <recommendedName>
        <fullName evidence="1">F-box associated beta-propeller type 3 domain-containing protein</fullName>
    </recommendedName>
</protein>
<dbReference type="InterPro" id="IPR017451">
    <property type="entry name" value="F-box-assoc_interact_dom"/>
</dbReference>
<dbReference type="PANTHER" id="PTHR33538">
    <property type="entry name" value="PROTEIN GAMETE EXPRESSED 1"/>
    <property type="match status" value="1"/>
</dbReference>
<keyword evidence="3" id="KW-1185">Reference proteome</keyword>
<reference evidence="2 3" key="1">
    <citation type="journal article" date="2024" name="G3 (Bethesda)">
        <title>Genome assembly of Hibiscus sabdariffa L. provides insights into metabolisms of medicinal natural products.</title>
        <authorList>
            <person name="Kim T."/>
        </authorList>
    </citation>
    <scope>NUCLEOTIDE SEQUENCE [LARGE SCALE GENOMIC DNA]</scope>
    <source>
        <strain evidence="2">TK-2024</strain>
        <tissue evidence="2">Old leaves</tissue>
    </source>
</reference>
<evidence type="ECO:0000313" key="2">
    <source>
        <dbReference type="EMBL" id="KAK9041137.1"/>
    </source>
</evidence>
<comment type="caution">
    <text evidence="2">The sequence shown here is derived from an EMBL/GenBank/DDBJ whole genome shotgun (WGS) entry which is preliminary data.</text>
</comment>
<dbReference type="InterPro" id="IPR013187">
    <property type="entry name" value="F-box-assoc_dom_typ3"/>
</dbReference>
<proteinExistence type="predicted"/>